<reference evidence="1 2" key="1">
    <citation type="submission" date="2019-11" db="EMBL/GenBank/DDBJ databases">
        <authorList>
            <person name="Im W.T."/>
        </authorList>
    </citation>
    <scope>NUCLEOTIDE SEQUENCE [LARGE SCALE GENOMIC DNA]</scope>
    <source>
        <strain evidence="1 2">SB-02</strain>
    </source>
</reference>
<dbReference type="RefSeq" id="WP_157477301.1">
    <property type="nucleotide sequence ID" value="NZ_CP046566.1"/>
</dbReference>
<keyword evidence="2" id="KW-1185">Reference proteome</keyword>
<evidence type="ECO:0000313" key="1">
    <source>
        <dbReference type="EMBL" id="QGW27486.1"/>
    </source>
</evidence>
<evidence type="ECO:0000313" key="2">
    <source>
        <dbReference type="Proteomes" id="UP000426027"/>
    </source>
</evidence>
<name>A0A6I6G4E4_9BACT</name>
<dbReference type="EMBL" id="CP046566">
    <property type="protein sequence ID" value="QGW27486.1"/>
    <property type="molecule type" value="Genomic_DNA"/>
</dbReference>
<sequence length="114" mass="12867">MPEVNLDRYNKLRKQQQLAPLLQKRNQQQLPQGLQAKIKQPNAVQLPLSHTNTLGEVYVLPQDKMPMLKPFTNGANPMPGTLVQQEESNATKVGKIPNAILVQPYAFQKGNQRK</sequence>
<dbReference type="Proteomes" id="UP000426027">
    <property type="component" value="Chromosome"/>
</dbReference>
<dbReference type="AlphaFoldDB" id="A0A6I6G4E4"/>
<organism evidence="1 2">
    <name type="scientific">Phnomibacter ginsenosidimutans</name>
    <dbReference type="NCBI Taxonomy" id="2676868"/>
    <lineage>
        <taxon>Bacteria</taxon>
        <taxon>Pseudomonadati</taxon>
        <taxon>Bacteroidota</taxon>
        <taxon>Chitinophagia</taxon>
        <taxon>Chitinophagales</taxon>
        <taxon>Chitinophagaceae</taxon>
        <taxon>Phnomibacter</taxon>
    </lineage>
</organism>
<protein>
    <submittedName>
        <fullName evidence="1">Uncharacterized protein</fullName>
    </submittedName>
</protein>
<gene>
    <name evidence="1" type="ORF">GLV81_04690</name>
</gene>
<accession>A0A6I6G4E4</accession>
<proteinExistence type="predicted"/>
<dbReference type="KEGG" id="fls:GLV81_04690"/>